<evidence type="ECO:0000256" key="2">
    <source>
        <dbReference type="ARBA" id="ARBA00023002"/>
    </source>
</evidence>
<dbReference type="AlphaFoldDB" id="A0A6N7F030"/>
<dbReference type="GO" id="GO:0016491">
    <property type="term" value="F:oxidoreductase activity"/>
    <property type="evidence" value="ECO:0007669"/>
    <property type="project" value="UniProtKB-KW"/>
</dbReference>
<dbReference type="Proteomes" id="UP000471298">
    <property type="component" value="Unassembled WGS sequence"/>
</dbReference>
<evidence type="ECO:0000256" key="1">
    <source>
        <dbReference type="ARBA" id="ARBA00006484"/>
    </source>
</evidence>
<protein>
    <submittedName>
        <fullName evidence="3">SDR family NAD(P)-dependent oxidoreductase</fullName>
    </submittedName>
</protein>
<gene>
    <name evidence="3" type="ORF">GCU85_08470</name>
</gene>
<reference evidence="3 4" key="1">
    <citation type="submission" date="2019-10" db="EMBL/GenBank/DDBJ databases">
        <title>Cardiobacteriales fam. a chemoheterotrophic member of the order Cardiobacteriales, and proposal of Cardiobacteriales fam. nov.</title>
        <authorList>
            <person name="Wang C."/>
        </authorList>
    </citation>
    <scope>NUCLEOTIDE SEQUENCE [LARGE SCALE GENOMIC DNA]</scope>
    <source>
        <strain evidence="3 4">ML27</strain>
    </source>
</reference>
<dbReference type="PROSITE" id="PS00061">
    <property type="entry name" value="ADH_SHORT"/>
    <property type="match status" value="1"/>
</dbReference>
<keyword evidence="2" id="KW-0560">Oxidoreductase</keyword>
<accession>A0A6N7F030</accession>
<dbReference type="Gene3D" id="3.40.50.720">
    <property type="entry name" value="NAD(P)-binding Rossmann-like Domain"/>
    <property type="match status" value="1"/>
</dbReference>
<dbReference type="InterPro" id="IPR002347">
    <property type="entry name" value="SDR_fam"/>
</dbReference>
<name>A0A6N7F030_9GAMM</name>
<organism evidence="3 4">
    <name type="scientific">Ostreibacterium oceani</name>
    <dbReference type="NCBI Taxonomy" id="2654998"/>
    <lineage>
        <taxon>Bacteria</taxon>
        <taxon>Pseudomonadati</taxon>
        <taxon>Pseudomonadota</taxon>
        <taxon>Gammaproteobacteria</taxon>
        <taxon>Cardiobacteriales</taxon>
        <taxon>Ostreibacteriaceae</taxon>
        <taxon>Ostreibacterium</taxon>
    </lineage>
</organism>
<dbReference type="EMBL" id="WHNW01000011">
    <property type="protein sequence ID" value="MPV86757.1"/>
    <property type="molecule type" value="Genomic_DNA"/>
</dbReference>
<comment type="caution">
    <text evidence="3">The sequence shown here is derived from an EMBL/GenBank/DDBJ whole genome shotgun (WGS) entry which is preliminary data.</text>
</comment>
<dbReference type="InterPro" id="IPR020904">
    <property type="entry name" value="Sc_DH/Rdtase_CS"/>
</dbReference>
<dbReference type="PANTHER" id="PTHR44196:SF1">
    <property type="entry name" value="DEHYDROGENASE_REDUCTASE SDR FAMILY MEMBER 7B"/>
    <property type="match status" value="1"/>
</dbReference>
<dbReference type="PRINTS" id="PR00081">
    <property type="entry name" value="GDHRDH"/>
</dbReference>
<dbReference type="InParanoid" id="A0A6N7F030"/>
<keyword evidence="4" id="KW-1185">Reference proteome</keyword>
<evidence type="ECO:0000313" key="3">
    <source>
        <dbReference type="EMBL" id="MPV86757.1"/>
    </source>
</evidence>
<dbReference type="SUPFAM" id="SSF51735">
    <property type="entry name" value="NAD(P)-binding Rossmann-fold domains"/>
    <property type="match status" value="1"/>
</dbReference>
<dbReference type="RefSeq" id="WP_152810751.1">
    <property type="nucleotide sequence ID" value="NZ_WHNW01000011.1"/>
</dbReference>
<dbReference type="GO" id="GO:0016020">
    <property type="term" value="C:membrane"/>
    <property type="evidence" value="ECO:0007669"/>
    <property type="project" value="TreeGrafter"/>
</dbReference>
<dbReference type="InterPro" id="IPR036291">
    <property type="entry name" value="NAD(P)-bd_dom_sf"/>
</dbReference>
<dbReference type="Pfam" id="PF00106">
    <property type="entry name" value="adh_short"/>
    <property type="match status" value="1"/>
</dbReference>
<proteinExistence type="inferred from homology"/>
<comment type="similarity">
    <text evidence="1">Belongs to the short-chain dehydrogenases/reductases (SDR) family.</text>
</comment>
<sequence>MPNQPAYTWIIGASAGIGKALAQYYAQHDAEQGDCLVLSARNEAALIDLQQSLAGGPHHVVAFDVSCYDSVLQAKNTILSRQLDIHRVIFMAGVYQPMRLGELQHAQVAQIISVNLLGAFYVTEIVLPILLAQTDNRDNRDSNRSRPQLALCASVAGYRGLPNSQPYGATKAGVINLAESLRTEYGKQLDIRLINPGFVATQLTAKNDFHMPAQLTPEQAATAIAKGLAGRRFEIHFPKRFTYVVKLISRLPYWLYFALFTR</sequence>
<dbReference type="PANTHER" id="PTHR44196">
    <property type="entry name" value="DEHYDROGENASE/REDUCTASE SDR FAMILY MEMBER 7B"/>
    <property type="match status" value="1"/>
</dbReference>
<evidence type="ECO:0000313" key="4">
    <source>
        <dbReference type="Proteomes" id="UP000471298"/>
    </source>
</evidence>